<protein>
    <recommendedName>
        <fullName evidence="3">Glycosyl transferase CAP10 domain-containing protein</fullName>
    </recommendedName>
</protein>
<comment type="similarity">
    <text evidence="1">Belongs to the glycosyltransferase 90 family.</text>
</comment>
<keyword evidence="2" id="KW-0808">Transferase</keyword>
<evidence type="ECO:0000313" key="4">
    <source>
        <dbReference type="EMBL" id="GAQ90453.1"/>
    </source>
</evidence>
<organism evidence="4 5">
    <name type="scientific">Klebsormidium nitens</name>
    <name type="common">Green alga</name>
    <name type="synonym">Ulothrix nitens</name>
    <dbReference type="NCBI Taxonomy" id="105231"/>
    <lineage>
        <taxon>Eukaryota</taxon>
        <taxon>Viridiplantae</taxon>
        <taxon>Streptophyta</taxon>
        <taxon>Klebsormidiophyceae</taxon>
        <taxon>Klebsormidiales</taxon>
        <taxon>Klebsormidiaceae</taxon>
        <taxon>Klebsormidium</taxon>
    </lineage>
</organism>
<gene>
    <name evidence="4" type="ORF">KFL_006410020</name>
</gene>
<dbReference type="InterPro" id="IPR051091">
    <property type="entry name" value="O-Glucosyltr/Glycosyltrsf_90"/>
</dbReference>
<feature type="domain" description="Glycosyl transferase CAP10" evidence="3">
    <location>
        <begin position="130"/>
        <end position="381"/>
    </location>
</feature>
<dbReference type="AlphaFoldDB" id="A0A1Y1IID1"/>
<dbReference type="SMART" id="SM00672">
    <property type="entry name" value="CAP10"/>
    <property type="match status" value="1"/>
</dbReference>
<accession>A0A1Y1IID1</accession>
<evidence type="ECO:0000256" key="1">
    <source>
        <dbReference type="ARBA" id="ARBA00010118"/>
    </source>
</evidence>
<dbReference type="EMBL" id="DF237590">
    <property type="protein sequence ID" value="GAQ90453.1"/>
    <property type="molecule type" value="Genomic_DNA"/>
</dbReference>
<dbReference type="Proteomes" id="UP000054558">
    <property type="component" value="Unassembled WGS sequence"/>
</dbReference>
<name>A0A1Y1IID1_KLENI</name>
<dbReference type="Pfam" id="PF05686">
    <property type="entry name" value="Glyco_transf_90"/>
    <property type="match status" value="1"/>
</dbReference>
<evidence type="ECO:0000313" key="5">
    <source>
        <dbReference type="Proteomes" id="UP000054558"/>
    </source>
</evidence>
<dbReference type="PANTHER" id="PTHR12203:SF35">
    <property type="entry name" value="PROTEIN O-GLUCOSYLTRANSFERASE 1"/>
    <property type="match status" value="1"/>
</dbReference>
<reference evidence="4 5" key="1">
    <citation type="journal article" date="2014" name="Nat. Commun.">
        <title>Klebsormidium flaccidum genome reveals primary factors for plant terrestrial adaptation.</title>
        <authorList>
            <person name="Hori K."/>
            <person name="Maruyama F."/>
            <person name="Fujisawa T."/>
            <person name="Togashi T."/>
            <person name="Yamamoto N."/>
            <person name="Seo M."/>
            <person name="Sato S."/>
            <person name="Yamada T."/>
            <person name="Mori H."/>
            <person name="Tajima N."/>
            <person name="Moriyama T."/>
            <person name="Ikeuchi M."/>
            <person name="Watanabe M."/>
            <person name="Wada H."/>
            <person name="Kobayashi K."/>
            <person name="Saito M."/>
            <person name="Masuda T."/>
            <person name="Sasaki-Sekimoto Y."/>
            <person name="Mashiguchi K."/>
            <person name="Awai K."/>
            <person name="Shimojima M."/>
            <person name="Masuda S."/>
            <person name="Iwai M."/>
            <person name="Nobusawa T."/>
            <person name="Narise T."/>
            <person name="Kondo S."/>
            <person name="Saito H."/>
            <person name="Sato R."/>
            <person name="Murakawa M."/>
            <person name="Ihara Y."/>
            <person name="Oshima-Yamada Y."/>
            <person name="Ohtaka K."/>
            <person name="Satoh M."/>
            <person name="Sonobe K."/>
            <person name="Ishii M."/>
            <person name="Ohtani R."/>
            <person name="Kanamori-Sato M."/>
            <person name="Honoki R."/>
            <person name="Miyazaki D."/>
            <person name="Mochizuki H."/>
            <person name="Umetsu J."/>
            <person name="Higashi K."/>
            <person name="Shibata D."/>
            <person name="Kamiya Y."/>
            <person name="Sato N."/>
            <person name="Nakamura Y."/>
            <person name="Tabata S."/>
            <person name="Ida S."/>
            <person name="Kurokawa K."/>
            <person name="Ohta H."/>
        </authorList>
    </citation>
    <scope>NUCLEOTIDE SEQUENCE [LARGE SCALE GENOMIC DNA]</scope>
    <source>
        <strain evidence="4 5">NIES-2285</strain>
    </source>
</reference>
<proteinExistence type="inferred from homology"/>
<evidence type="ECO:0000256" key="2">
    <source>
        <dbReference type="ARBA" id="ARBA00022679"/>
    </source>
</evidence>
<dbReference type="PANTHER" id="PTHR12203">
    <property type="entry name" value="KDEL LYS-ASP-GLU-LEU CONTAINING - RELATED"/>
    <property type="match status" value="1"/>
</dbReference>
<sequence>MVLLALFGKFGALSSSQELLSVAFGDPAKFILPCNSSAPCKQSVAWAGFDEASRNLARDAREALGVWRKRGGFSTQQVEDALVTCRQRLTHAACTRFAVQNGTLVILSSAGHPFEQVWVDQLMYLNERHGLPEHLDFVIHYADNPVMSITDPEAPIFASNTHVDRIDVGLPGFCRDQFDLTGSKAARARHPWRERKNMVVWRGTCTGGYPTLETWRDFPRVKLANFTSNYPEYFDVKLVKACTGCPEENVYDEMAKFIPTTDVHMSREELRTYRMILDIDGNAFSNRLRWMTKENFLIFKVQTPHSEYFTKYFRDGEHLYEVKSDFSDLVEKVQYALEHEEKTLAMLEAAARQSHLYLGRGMWEFYSLALFHEYMELFNRTGVT</sequence>
<dbReference type="OrthoDB" id="2012775at2759"/>
<keyword evidence="5" id="KW-1185">Reference proteome</keyword>
<evidence type="ECO:0000259" key="3">
    <source>
        <dbReference type="SMART" id="SM00672"/>
    </source>
</evidence>
<dbReference type="InterPro" id="IPR006598">
    <property type="entry name" value="CAP10"/>
</dbReference>
<dbReference type="GO" id="GO:0016740">
    <property type="term" value="F:transferase activity"/>
    <property type="evidence" value="ECO:0007669"/>
    <property type="project" value="UniProtKB-KW"/>
</dbReference>